<keyword evidence="8" id="KW-1133">Transmembrane helix</keyword>
<dbReference type="GO" id="GO:0048544">
    <property type="term" value="P:recognition of pollen"/>
    <property type="evidence" value="ECO:0007669"/>
    <property type="project" value="InterPro"/>
</dbReference>
<evidence type="ECO:0000259" key="9">
    <source>
        <dbReference type="PROSITE" id="PS50011"/>
    </source>
</evidence>
<protein>
    <recommendedName>
        <fullName evidence="9">Protein kinase domain-containing protein</fullName>
    </recommendedName>
</protein>
<dbReference type="FunFam" id="3.30.200.20:FF:001238">
    <property type="entry name" value="Os08g0179000 protein"/>
    <property type="match status" value="1"/>
</dbReference>
<dbReference type="EMBL" id="JAGGNH010000002">
    <property type="protein sequence ID" value="KAJ0983518.1"/>
    <property type="molecule type" value="Genomic_DNA"/>
</dbReference>
<dbReference type="InterPro" id="IPR000719">
    <property type="entry name" value="Prot_kinase_dom"/>
</dbReference>
<evidence type="ECO:0000256" key="8">
    <source>
        <dbReference type="SAM" id="Phobius"/>
    </source>
</evidence>
<feature type="domain" description="Protein kinase" evidence="9">
    <location>
        <begin position="163"/>
        <end position="233"/>
    </location>
</feature>
<sequence>MAFRAMERRGIHWRAGDEDLPLVMNHTGATQRFVWLGGSDGWGLFWYTPKAQCDGFSLCGSYGVCSIDTSPMCHCFQVLSPESISGHTKKKGRIVLPLTVSIVSGLLVIMAFISMCIWTVKKRRRKGLMTSTGIVTHSNDNKNDSLELPFFHFDAVITATNNFAEENILGEGGFGPVYKGKLEEGQEIAVKRLSKTSVQGIDEFKNELMLIKLQHRNLVRLLGFTPFMGRKGC</sequence>
<dbReference type="Gene3D" id="3.30.200.20">
    <property type="entry name" value="Phosphorylase Kinase, domain 1"/>
    <property type="match status" value="1"/>
</dbReference>
<reference evidence="10" key="2">
    <citation type="journal article" date="2022" name="Hortic Res">
        <title>The genome of Dioscorea zingiberensis sheds light on the biosynthesis, origin and evolution of the medicinally important diosgenin saponins.</title>
        <authorList>
            <person name="Li Y."/>
            <person name="Tan C."/>
            <person name="Li Z."/>
            <person name="Guo J."/>
            <person name="Li S."/>
            <person name="Chen X."/>
            <person name="Wang C."/>
            <person name="Dai X."/>
            <person name="Yang H."/>
            <person name="Song W."/>
            <person name="Hou L."/>
            <person name="Xu J."/>
            <person name="Tong Z."/>
            <person name="Xu A."/>
            <person name="Yuan X."/>
            <person name="Wang W."/>
            <person name="Yang Q."/>
            <person name="Chen L."/>
            <person name="Sun Z."/>
            <person name="Wang K."/>
            <person name="Pan B."/>
            <person name="Chen J."/>
            <person name="Bao Y."/>
            <person name="Liu F."/>
            <person name="Qi X."/>
            <person name="Gang D.R."/>
            <person name="Wen J."/>
            <person name="Li J."/>
        </authorList>
    </citation>
    <scope>NUCLEOTIDE SEQUENCE</scope>
    <source>
        <strain evidence="10">Dzin_1.0</strain>
    </source>
</reference>
<dbReference type="GO" id="GO:0005524">
    <property type="term" value="F:ATP binding"/>
    <property type="evidence" value="ECO:0007669"/>
    <property type="project" value="UniProtKB-KW"/>
</dbReference>
<evidence type="ECO:0000313" key="11">
    <source>
        <dbReference type="Proteomes" id="UP001085076"/>
    </source>
</evidence>
<dbReference type="SUPFAM" id="SSF56112">
    <property type="entry name" value="Protein kinase-like (PK-like)"/>
    <property type="match status" value="1"/>
</dbReference>
<keyword evidence="8" id="KW-0472">Membrane</keyword>
<dbReference type="InterPro" id="IPR011009">
    <property type="entry name" value="Kinase-like_dom_sf"/>
</dbReference>
<keyword evidence="8" id="KW-0812">Transmembrane</keyword>
<evidence type="ECO:0000256" key="6">
    <source>
        <dbReference type="ARBA" id="ARBA00022840"/>
    </source>
</evidence>
<organism evidence="10 11">
    <name type="scientific">Dioscorea zingiberensis</name>
    <dbReference type="NCBI Taxonomy" id="325984"/>
    <lineage>
        <taxon>Eukaryota</taxon>
        <taxon>Viridiplantae</taxon>
        <taxon>Streptophyta</taxon>
        <taxon>Embryophyta</taxon>
        <taxon>Tracheophyta</taxon>
        <taxon>Spermatophyta</taxon>
        <taxon>Magnoliopsida</taxon>
        <taxon>Liliopsida</taxon>
        <taxon>Dioscoreales</taxon>
        <taxon>Dioscoreaceae</taxon>
        <taxon>Dioscorea</taxon>
    </lineage>
</organism>
<evidence type="ECO:0000256" key="2">
    <source>
        <dbReference type="ARBA" id="ARBA00022679"/>
    </source>
</evidence>
<keyword evidence="7" id="KW-1015">Disulfide bond</keyword>
<keyword evidence="5" id="KW-0418">Kinase</keyword>
<dbReference type="PANTHER" id="PTHR27002:SF181">
    <property type="entry name" value="RECEPTOR-LIKE SERINE_THREONINE-PROTEIN KINASE"/>
    <property type="match status" value="1"/>
</dbReference>
<evidence type="ECO:0000256" key="5">
    <source>
        <dbReference type="ARBA" id="ARBA00022777"/>
    </source>
</evidence>
<dbReference type="GO" id="GO:0005886">
    <property type="term" value="C:plasma membrane"/>
    <property type="evidence" value="ECO:0007669"/>
    <property type="project" value="TreeGrafter"/>
</dbReference>
<evidence type="ECO:0000256" key="3">
    <source>
        <dbReference type="ARBA" id="ARBA00022729"/>
    </source>
</evidence>
<dbReference type="Pfam" id="PF00954">
    <property type="entry name" value="S_locus_glycop"/>
    <property type="match status" value="1"/>
</dbReference>
<keyword evidence="11" id="KW-1185">Reference proteome</keyword>
<keyword evidence="1" id="KW-0723">Serine/threonine-protein kinase</keyword>
<evidence type="ECO:0000256" key="4">
    <source>
        <dbReference type="ARBA" id="ARBA00022741"/>
    </source>
</evidence>
<dbReference type="InterPro" id="IPR001245">
    <property type="entry name" value="Ser-Thr/Tyr_kinase_cat_dom"/>
</dbReference>
<evidence type="ECO:0000313" key="10">
    <source>
        <dbReference type="EMBL" id="KAJ0983518.1"/>
    </source>
</evidence>
<evidence type="ECO:0000256" key="7">
    <source>
        <dbReference type="ARBA" id="ARBA00023157"/>
    </source>
</evidence>
<dbReference type="Pfam" id="PF07714">
    <property type="entry name" value="PK_Tyr_Ser-Thr"/>
    <property type="match status" value="1"/>
</dbReference>
<comment type="caution">
    <text evidence="10">The sequence shown here is derived from an EMBL/GenBank/DDBJ whole genome shotgun (WGS) entry which is preliminary data.</text>
</comment>
<dbReference type="InterPro" id="IPR000858">
    <property type="entry name" value="S_locus_glycoprot_dom"/>
</dbReference>
<evidence type="ECO:0000256" key="1">
    <source>
        <dbReference type="ARBA" id="ARBA00022527"/>
    </source>
</evidence>
<dbReference type="PROSITE" id="PS50011">
    <property type="entry name" value="PROTEIN_KINASE_DOM"/>
    <property type="match status" value="1"/>
</dbReference>
<keyword evidence="6" id="KW-0067">ATP-binding</keyword>
<reference evidence="10" key="1">
    <citation type="submission" date="2021-03" db="EMBL/GenBank/DDBJ databases">
        <authorList>
            <person name="Li Z."/>
            <person name="Yang C."/>
        </authorList>
    </citation>
    <scope>NUCLEOTIDE SEQUENCE</scope>
    <source>
        <strain evidence="10">Dzin_1.0</strain>
        <tissue evidence="10">Leaf</tissue>
    </source>
</reference>
<feature type="transmembrane region" description="Helical" evidence="8">
    <location>
        <begin position="94"/>
        <end position="120"/>
    </location>
</feature>
<dbReference type="PANTHER" id="PTHR27002">
    <property type="entry name" value="RECEPTOR-LIKE SERINE/THREONINE-PROTEIN KINASE SD1-8"/>
    <property type="match status" value="1"/>
</dbReference>
<dbReference type="OrthoDB" id="778574at2759"/>
<proteinExistence type="predicted"/>
<dbReference type="Proteomes" id="UP001085076">
    <property type="component" value="Miscellaneous, Linkage group lg02"/>
</dbReference>
<dbReference type="GO" id="GO:0004674">
    <property type="term" value="F:protein serine/threonine kinase activity"/>
    <property type="evidence" value="ECO:0007669"/>
    <property type="project" value="UniProtKB-KW"/>
</dbReference>
<name>A0A9D5D1Q9_9LILI</name>
<dbReference type="AlphaFoldDB" id="A0A9D5D1Q9"/>
<gene>
    <name evidence="10" type="ORF">J5N97_011773</name>
</gene>
<keyword evidence="3" id="KW-0732">Signal</keyword>
<accession>A0A9D5D1Q9</accession>
<keyword evidence="2" id="KW-0808">Transferase</keyword>
<keyword evidence="4" id="KW-0547">Nucleotide-binding</keyword>